<evidence type="ECO:0000313" key="2">
    <source>
        <dbReference type="Proteomes" id="UP001203972"/>
    </source>
</evidence>
<gene>
    <name evidence="1" type="ORF">MKC95_00525</name>
</gene>
<dbReference type="AlphaFoldDB" id="A0AAP2UIP2"/>
<protein>
    <submittedName>
        <fullName evidence="1">Uncharacterized protein</fullName>
    </submittedName>
</protein>
<evidence type="ECO:0000313" key="1">
    <source>
        <dbReference type="EMBL" id="MCR0231253.1"/>
    </source>
</evidence>
<sequence>MKEKAKHRMMKHSIIRFYKAYGVTQTTFEEDTAGRLSDLFIEQAGSSTRPFISKAQRTPDYGIADSWRLPRSCIRRCKHE</sequence>
<comment type="caution">
    <text evidence="1">The sequence shown here is derived from an EMBL/GenBank/DDBJ whole genome shotgun (WGS) entry which is preliminary data.</text>
</comment>
<dbReference type="Proteomes" id="UP001203972">
    <property type="component" value="Unassembled WGS sequence"/>
</dbReference>
<organism evidence="1 2">
    <name type="scientific">Clostridium innocuum</name>
    <dbReference type="NCBI Taxonomy" id="1522"/>
    <lineage>
        <taxon>Bacteria</taxon>
        <taxon>Bacillati</taxon>
        <taxon>Bacillota</taxon>
        <taxon>Clostridia</taxon>
        <taxon>Eubacteriales</taxon>
        <taxon>Clostridiaceae</taxon>
        <taxon>Clostridium</taxon>
    </lineage>
</organism>
<dbReference type="RefSeq" id="WP_008819483.1">
    <property type="nucleotide sequence ID" value="NZ_AP025565.1"/>
</dbReference>
<reference evidence="1" key="1">
    <citation type="journal article" date="2022" name="Clin. Infect. Dis.">
        <title>Association between Clostridium innocuum and antibiotic-associated diarrhea in adults and children: A cross-sectional study and comparative genomics analysis.</title>
        <authorList>
            <person name="Cherny K.E."/>
            <person name="Muscat E.B."/>
            <person name="Balaji A."/>
            <person name="Mukherjee J."/>
            <person name="Ozer E.A."/>
            <person name="Angarone M.P."/>
            <person name="Hauser A.R."/>
            <person name="Sichel J.S."/>
            <person name="Amponsah E."/>
            <person name="Kociolek L.K."/>
        </authorList>
    </citation>
    <scope>NUCLEOTIDE SEQUENCE</scope>
    <source>
        <strain evidence="1">NU1-AC-029v</strain>
    </source>
</reference>
<name>A0AAP2UIP2_CLOIN</name>
<proteinExistence type="predicted"/>
<accession>A0AAP2UIP2</accession>
<dbReference type="EMBL" id="JAKTMA010000001">
    <property type="protein sequence ID" value="MCR0231253.1"/>
    <property type="molecule type" value="Genomic_DNA"/>
</dbReference>